<reference evidence="2" key="1">
    <citation type="submission" date="2014-11" db="EMBL/GenBank/DDBJ databases">
        <authorList>
            <person name="Amaro Gonzalez C."/>
        </authorList>
    </citation>
    <scope>NUCLEOTIDE SEQUENCE</scope>
</reference>
<feature type="region of interest" description="Disordered" evidence="1">
    <location>
        <begin position="41"/>
        <end position="61"/>
    </location>
</feature>
<protein>
    <submittedName>
        <fullName evidence="2">Uncharacterized protein</fullName>
    </submittedName>
</protein>
<organism evidence="2">
    <name type="scientific">Anguilla anguilla</name>
    <name type="common">European freshwater eel</name>
    <name type="synonym">Muraena anguilla</name>
    <dbReference type="NCBI Taxonomy" id="7936"/>
    <lineage>
        <taxon>Eukaryota</taxon>
        <taxon>Metazoa</taxon>
        <taxon>Chordata</taxon>
        <taxon>Craniata</taxon>
        <taxon>Vertebrata</taxon>
        <taxon>Euteleostomi</taxon>
        <taxon>Actinopterygii</taxon>
        <taxon>Neopterygii</taxon>
        <taxon>Teleostei</taxon>
        <taxon>Anguilliformes</taxon>
        <taxon>Anguillidae</taxon>
        <taxon>Anguilla</taxon>
    </lineage>
</organism>
<accession>A0A0E9XTN1</accession>
<evidence type="ECO:0000313" key="2">
    <source>
        <dbReference type="EMBL" id="JAI05039.1"/>
    </source>
</evidence>
<dbReference type="EMBL" id="GBXM01003539">
    <property type="protein sequence ID" value="JAI05039.1"/>
    <property type="molecule type" value="Transcribed_RNA"/>
</dbReference>
<reference evidence="2" key="2">
    <citation type="journal article" date="2015" name="Fish Shellfish Immunol.">
        <title>Early steps in the European eel (Anguilla anguilla)-Vibrio vulnificus interaction in the gills: Role of the RtxA13 toxin.</title>
        <authorList>
            <person name="Callol A."/>
            <person name="Pajuelo D."/>
            <person name="Ebbesson L."/>
            <person name="Teles M."/>
            <person name="MacKenzie S."/>
            <person name="Amaro C."/>
        </authorList>
    </citation>
    <scope>NUCLEOTIDE SEQUENCE</scope>
</reference>
<sequence>MHGHARRGARLPMDHLLLQRVGTILQSVDLRLLAQEEVSGERLASNEGTGQHGDPSHLQGSLCRVTPVRSHVDRRLRREERLVLLLFRHPVAAFLL</sequence>
<evidence type="ECO:0000256" key="1">
    <source>
        <dbReference type="SAM" id="MobiDB-lite"/>
    </source>
</evidence>
<dbReference type="AlphaFoldDB" id="A0A0E9XTN1"/>
<proteinExistence type="predicted"/>
<name>A0A0E9XTN1_ANGAN</name>